<dbReference type="RefSeq" id="WP_130971344.1">
    <property type="nucleotide sequence ID" value="NZ_SITJ01000076.1"/>
</dbReference>
<evidence type="ECO:0000313" key="1">
    <source>
        <dbReference type="EMBL" id="TBL66653.1"/>
    </source>
</evidence>
<comment type="caution">
    <text evidence="1">The sequence shown here is derived from an EMBL/GenBank/DDBJ whole genome shotgun (WGS) entry which is preliminary data.</text>
</comment>
<proteinExistence type="predicted"/>
<evidence type="ECO:0000313" key="2">
    <source>
        <dbReference type="Proteomes" id="UP000291600"/>
    </source>
</evidence>
<accession>A0ABD7Q1D9</accession>
<name>A0ABD7Q1D9_HAFAL</name>
<dbReference type="EMBL" id="SITJ01000076">
    <property type="protein sequence ID" value="TBL66653.1"/>
    <property type="molecule type" value="Genomic_DNA"/>
</dbReference>
<sequence length="143" mass="16669">MPEFIRTYDLNIFFREPNADGHPSHIKSKHAFVTAAILDLAHKHKDYELQYKPMIGYPKLLEDDSEIVGYHIITGLQYACDMPFVFYTMRDFLNNSTFIRKEIIQITPIIDDLVKMPIKKIPEDNEIILDLTLTNIVSHPAMF</sequence>
<dbReference type="AlphaFoldDB" id="A0ABD7Q1D9"/>
<dbReference type="Proteomes" id="UP000291600">
    <property type="component" value="Unassembled WGS sequence"/>
</dbReference>
<gene>
    <name evidence="1" type="ORF">EYY96_16910</name>
</gene>
<organism evidence="1 2">
    <name type="scientific">Hafnia alvei</name>
    <dbReference type="NCBI Taxonomy" id="569"/>
    <lineage>
        <taxon>Bacteria</taxon>
        <taxon>Pseudomonadati</taxon>
        <taxon>Pseudomonadota</taxon>
        <taxon>Gammaproteobacteria</taxon>
        <taxon>Enterobacterales</taxon>
        <taxon>Hafniaceae</taxon>
        <taxon>Hafnia</taxon>
    </lineage>
</organism>
<reference evidence="1 2" key="1">
    <citation type="submission" date="2019-02" db="EMBL/GenBank/DDBJ databases">
        <title>Comparative genomic analysis of the Hafnia genus genomes.</title>
        <authorList>
            <person name="Zhiqiu Y."/>
            <person name="Chao Y."/>
            <person name="Yuhui D."/>
            <person name="Di H."/>
            <person name="Bin L."/>
        </authorList>
    </citation>
    <scope>NUCLEOTIDE SEQUENCE [LARGE SCALE GENOMIC DNA]</scope>
    <source>
        <strain evidence="1 2">PCM_1210</strain>
    </source>
</reference>
<protein>
    <submittedName>
        <fullName evidence="1">Uncharacterized protein</fullName>
    </submittedName>
</protein>